<evidence type="ECO:0000313" key="15">
    <source>
        <dbReference type="Proteomes" id="UP000069135"/>
    </source>
</evidence>
<keyword evidence="4" id="KW-0732">Signal</keyword>
<name>A0A0S1SNW7_9BACT</name>
<evidence type="ECO:0000256" key="8">
    <source>
        <dbReference type="ARBA" id="ARBA00023170"/>
    </source>
</evidence>
<evidence type="ECO:0000259" key="13">
    <source>
        <dbReference type="Pfam" id="PF01345"/>
    </source>
</evidence>
<sequence length="1215" mass="124645">MFRAFRTLFSAAFLKGGFGLVGIVALAWALNQDVQSPGFLRAQTATSGALVCWGNDYGYAPPAGDWTDVTAGSAFACAIRAADGTVACWGDNPYGQTNAPAGRFQKIDAGTMHMCGIKEDGSVACWGTNSHGESNPPTGRFIDITASLSYSCGIKEDGTIVCWGENVKGQLNAPTGTFVQLTAEGNHGCALKADGTVMCWGENVSGSTTPPAGTFRLVEAGYAYTCGIKTDGTLQCWGHGGEGQTTAPAGAFSDVELGVNHACGLRQDGTIVCWGMSVGGQTNPPTGTFTDIGVGLYHGCAIRVSAGNSSSSVSVQSCPLGYTCSKITSFSCGSLQLPLCTLEYSGSCGTPSCQGVCFRCQSSSSSTPSASITGSVQLPSSVPRGGTIVYRVTATNNGSQPLSQIDVYVQSAAANTFDASLSDSRCVGGTNTQSVANCAIPTLAAGQSVTVDVGFRLGAALSCSAVINSTVSVRSTTPSTVWNSELLLTPVTCVSSSSSSSVQGSSCVDSDGGMNLDVAGTVTSTSCSGFPPTCITETHADECDDRPGYENDIVEYFCGGATTTDCANGKICRNGACVLSASSSSSAGQCIEGMQYWVPVTLTPAKDLRASWPGTGDASYVAYLKSTNEVYLSRLSLSGLSITKATDARISGGSSLVDVVALTPSDIFVVYDDSASQRCKAVLVRWSGGNAVIGTPVDVPASQYNPRCDTVLIARKLSEGRIALLWGLDQNYPTRLGATTATVDVAAGTIAFGPIPQELSYFVGTYQGSPFGDRGKQVEVVVRDANTIAIIGRAGGAIVSQPRWFANLFAWTTSRSGGVGAAGMWVRDCAINGSTFTCDDQSGGSVGATGYEVSGAKVGSNFVVAPTLIGSGPGVSVEGKTVSGWGGAQIPEWENSWTSFYTFVPLSNGQFMITAKTQNSTMAALGRITTSDIVWSAITSPPGSKVVIPAGAQDKFLFFYYPDSGQSNGQTAVTAGQYTADCPGCGNGQLDPGEQCGEPGLSCSAGRTCQSCQCTLIPASSSSSRPAVCGNGQLEGVEQCEQGVPCALSGRQCNFGTCQCVLIVPSSSSSSASSVPVTPASSSLSAACGNGVLNTGERCDTTGNLGCAASETCQSCTACTRCGNFVLEEGEGCEVGIACSSSLACNIGTCRCETVFSGIQTQAPTCGDFRIQPGEDCEYGITTPQPPCTGNAVCNVQTCRCPAGTARHPRNARLQ</sequence>
<keyword evidence="9" id="KW-0325">Glycoprotein</keyword>
<gene>
    <name evidence="14" type="ORF">PeribacterD1_1140</name>
</gene>
<accession>A0A0S1SQ82</accession>
<evidence type="ECO:0000256" key="4">
    <source>
        <dbReference type="ARBA" id="ARBA00022729"/>
    </source>
</evidence>
<dbReference type="Pfam" id="PF13540">
    <property type="entry name" value="RCC1_2"/>
    <property type="match status" value="6"/>
</dbReference>
<accession>A0A0S1SXP9</accession>
<dbReference type="InterPro" id="IPR001434">
    <property type="entry name" value="OmcB-like_DUF11"/>
</dbReference>
<dbReference type="PANTHER" id="PTHR47460:SF1">
    <property type="entry name" value="SERINE_THREONINE-PROTEIN KINASE-LIKE PROTEIN ACR4"/>
    <property type="match status" value="1"/>
</dbReference>
<keyword evidence="6 12" id="KW-0472">Membrane</keyword>
<accession>A0A0S1SNW7</accession>
<dbReference type="InterPro" id="IPR009091">
    <property type="entry name" value="RCC1/BLIP-II"/>
</dbReference>
<reference evidence="15" key="1">
    <citation type="submission" date="2015-10" db="EMBL/GenBank/DDBJ databases">
        <title>Analysis of five complete genome sequences for members of the class Peribacteria in the recently recognized Peregrinibacteria bacterial phylum.</title>
        <authorList>
            <person name="Anantharaman K."/>
            <person name="Brown C.T."/>
            <person name="Burstein D."/>
            <person name="Castelle C.J."/>
            <person name="Probst A.J."/>
            <person name="Thomas B.C."/>
            <person name="Williams K.H."/>
            <person name="Banfield J.F."/>
        </authorList>
    </citation>
    <scope>NUCLEOTIDE SEQUENCE [LARGE SCALE GENOMIC DNA]</scope>
</reference>
<evidence type="ECO:0000256" key="7">
    <source>
        <dbReference type="ARBA" id="ARBA00023157"/>
    </source>
</evidence>
<dbReference type="PANTHER" id="PTHR47460">
    <property type="entry name" value="SERINE/THREONINE-PROTEIN KINASE-LIKE PROTEIN ACR4"/>
    <property type="match status" value="1"/>
</dbReference>
<dbReference type="SUPFAM" id="SSF50985">
    <property type="entry name" value="RCC1/BLIP-II"/>
    <property type="match status" value="1"/>
</dbReference>
<evidence type="ECO:0000256" key="2">
    <source>
        <dbReference type="ARBA" id="ARBA00012513"/>
    </source>
</evidence>
<evidence type="ECO:0000313" key="14">
    <source>
        <dbReference type="EMBL" id="ALM13798.1"/>
    </source>
</evidence>
<accession>A0A0S1SID2</accession>
<accession>A0A0S1STI9</accession>
<proteinExistence type="predicted"/>
<evidence type="ECO:0000256" key="11">
    <source>
        <dbReference type="ARBA" id="ARBA00048679"/>
    </source>
</evidence>
<evidence type="ECO:0000256" key="1">
    <source>
        <dbReference type="ARBA" id="ARBA00004479"/>
    </source>
</evidence>
<evidence type="ECO:0000256" key="3">
    <source>
        <dbReference type="ARBA" id="ARBA00022692"/>
    </source>
</evidence>
<dbReference type="GO" id="GO:0016020">
    <property type="term" value="C:membrane"/>
    <property type="evidence" value="ECO:0007669"/>
    <property type="project" value="UniProtKB-SubCell"/>
</dbReference>
<dbReference type="EMBL" id="CP013065">
    <property type="protein sequence ID" value="ALM13798.1"/>
    <property type="molecule type" value="Genomic_DNA"/>
</dbReference>
<feature type="domain" description="DUF11" evidence="13">
    <location>
        <begin position="380"/>
        <end position="477"/>
    </location>
</feature>
<keyword evidence="7" id="KW-1015">Disulfide bond</keyword>
<comment type="catalytic activity">
    <reaction evidence="11">
        <text>L-seryl-[protein] + ATP = O-phospho-L-seryl-[protein] + ADP + H(+)</text>
        <dbReference type="Rhea" id="RHEA:17989"/>
        <dbReference type="Rhea" id="RHEA-COMP:9863"/>
        <dbReference type="Rhea" id="RHEA-COMP:11604"/>
        <dbReference type="ChEBI" id="CHEBI:15378"/>
        <dbReference type="ChEBI" id="CHEBI:29999"/>
        <dbReference type="ChEBI" id="CHEBI:30616"/>
        <dbReference type="ChEBI" id="CHEBI:83421"/>
        <dbReference type="ChEBI" id="CHEBI:456216"/>
        <dbReference type="EC" id="2.7.11.1"/>
    </reaction>
</comment>
<feature type="transmembrane region" description="Helical" evidence="12">
    <location>
        <begin position="12"/>
        <end position="30"/>
    </location>
</feature>
<dbReference type="Pfam" id="PF01345">
    <property type="entry name" value="DUF11"/>
    <property type="match status" value="1"/>
</dbReference>
<dbReference type="InterPro" id="IPR013783">
    <property type="entry name" value="Ig-like_fold"/>
</dbReference>
<comment type="subcellular location">
    <subcellularLocation>
        <location evidence="1">Membrane</location>
        <topology evidence="1">Single-pass type I membrane protein</topology>
    </subcellularLocation>
</comment>
<evidence type="ECO:0000256" key="6">
    <source>
        <dbReference type="ARBA" id="ARBA00023136"/>
    </source>
</evidence>
<organism evidence="14 15">
    <name type="scientific">Candidatus Peribacter riflensis</name>
    <dbReference type="NCBI Taxonomy" id="1735162"/>
    <lineage>
        <taxon>Bacteria</taxon>
        <taxon>Candidatus Peregrinibacteriota</taxon>
        <taxon>Candidatus Peribacteria</taxon>
        <taxon>Candidatus Peribacterales</taxon>
        <taxon>Candidatus Peribacteraceae</taxon>
        <taxon>Candidatus Peribacter</taxon>
    </lineage>
</organism>
<dbReference type="Gene3D" id="2.60.40.10">
    <property type="entry name" value="Immunoglobulins"/>
    <property type="match status" value="1"/>
</dbReference>
<keyword evidence="8" id="KW-0675">Receptor</keyword>
<protein>
    <recommendedName>
        <fullName evidence="2">non-specific serine/threonine protein kinase</fullName>
        <ecNumber evidence="2">2.7.11.1</ecNumber>
    </recommendedName>
</protein>
<dbReference type="AlphaFoldDB" id="A0A0S1SNW7"/>
<reference evidence="14 15" key="2">
    <citation type="journal article" date="2016" name="PeerJ">
        <title>Analysis of five complete genome sequences for members of the class Peribacteria in the recently recognized Peregrinibacteria bacterial phylum.</title>
        <authorList>
            <person name="Anantharaman K."/>
            <person name="Brown C.T."/>
            <person name="Burstein D."/>
            <person name="Castelle C.J."/>
            <person name="Probst A.J."/>
            <person name="Thomas B.C."/>
            <person name="Williams K.H."/>
            <person name="Banfield J.F."/>
        </authorList>
    </citation>
    <scope>NUCLEOTIDE SEQUENCE [LARGE SCALE GENOMIC DNA]</scope>
    <source>
        <strain evidence="14">RIFOXYD1_FULL_PER-ii_59_16</strain>
    </source>
</reference>
<evidence type="ECO:0000256" key="12">
    <source>
        <dbReference type="SAM" id="Phobius"/>
    </source>
</evidence>
<dbReference type="EC" id="2.7.11.1" evidence="2"/>
<dbReference type="Proteomes" id="UP000069135">
    <property type="component" value="Chromosome"/>
</dbReference>
<evidence type="ECO:0000256" key="9">
    <source>
        <dbReference type="ARBA" id="ARBA00023180"/>
    </source>
</evidence>
<evidence type="ECO:0000256" key="5">
    <source>
        <dbReference type="ARBA" id="ARBA00022989"/>
    </source>
</evidence>
<keyword evidence="5 12" id="KW-1133">Transmembrane helix</keyword>
<keyword evidence="3 12" id="KW-0812">Transmembrane</keyword>
<evidence type="ECO:0000256" key="10">
    <source>
        <dbReference type="ARBA" id="ARBA00047899"/>
    </source>
</evidence>
<dbReference type="Gene3D" id="2.130.10.30">
    <property type="entry name" value="Regulator of chromosome condensation 1/beta-lactamase-inhibitor protein II"/>
    <property type="match status" value="2"/>
</dbReference>
<dbReference type="GO" id="GO:0004674">
    <property type="term" value="F:protein serine/threonine kinase activity"/>
    <property type="evidence" value="ECO:0007669"/>
    <property type="project" value="UniProtKB-KW"/>
</dbReference>
<dbReference type="KEGG" id="prf:PeribacterA2_1140"/>
<comment type="catalytic activity">
    <reaction evidence="10">
        <text>L-threonyl-[protein] + ATP = O-phospho-L-threonyl-[protein] + ADP + H(+)</text>
        <dbReference type="Rhea" id="RHEA:46608"/>
        <dbReference type="Rhea" id="RHEA-COMP:11060"/>
        <dbReference type="Rhea" id="RHEA-COMP:11605"/>
        <dbReference type="ChEBI" id="CHEBI:15378"/>
        <dbReference type="ChEBI" id="CHEBI:30013"/>
        <dbReference type="ChEBI" id="CHEBI:30616"/>
        <dbReference type="ChEBI" id="CHEBI:61977"/>
        <dbReference type="ChEBI" id="CHEBI:456216"/>
        <dbReference type="EC" id="2.7.11.1"/>
    </reaction>
</comment>
<dbReference type="STRING" id="1735162.PeribacterB2_1142"/>